<feature type="transmembrane region" description="Helical" evidence="8">
    <location>
        <begin position="303"/>
        <end position="328"/>
    </location>
</feature>
<feature type="transmembrane region" description="Helical" evidence="8">
    <location>
        <begin position="393"/>
        <end position="412"/>
    </location>
</feature>
<keyword evidence="2" id="KW-1003">Cell membrane</keyword>
<dbReference type="PANTHER" id="PTHR30572">
    <property type="entry name" value="MEMBRANE COMPONENT OF TRANSPORTER-RELATED"/>
    <property type="match status" value="1"/>
</dbReference>
<evidence type="ECO:0000256" key="6">
    <source>
        <dbReference type="ARBA" id="ARBA00038076"/>
    </source>
</evidence>
<evidence type="ECO:0000256" key="1">
    <source>
        <dbReference type="ARBA" id="ARBA00004651"/>
    </source>
</evidence>
<evidence type="ECO:0000313" key="11">
    <source>
        <dbReference type="EMBL" id="ABK53399.1"/>
    </source>
</evidence>
<feature type="transmembrane region" description="Helical" evidence="8">
    <location>
        <begin position="31"/>
        <end position="52"/>
    </location>
</feature>
<dbReference type="Pfam" id="PF12704">
    <property type="entry name" value="MacB_PCD"/>
    <property type="match status" value="1"/>
</dbReference>
<name>A0LVD9_ACIC1</name>
<organism evidence="11 12">
    <name type="scientific">Acidothermus cellulolyticus (strain ATCC 43068 / DSM 8971 / 11B)</name>
    <dbReference type="NCBI Taxonomy" id="351607"/>
    <lineage>
        <taxon>Bacteria</taxon>
        <taxon>Bacillati</taxon>
        <taxon>Actinomycetota</taxon>
        <taxon>Actinomycetes</taxon>
        <taxon>Acidothermales</taxon>
        <taxon>Acidothermaceae</taxon>
        <taxon>Acidothermus</taxon>
    </lineage>
</organism>
<evidence type="ECO:0000256" key="2">
    <source>
        <dbReference type="ARBA" id="ARBA00022475"/>
    </source>
</evidence>
<evidence type="ECO:0000256" key="3">
    <source>
        <dbReference type="ARBA" id="ARBA00022692"/>
    </source>
</evidence>
<evidence type="ECO:0000313" key="12">
    <source>
        <dbReference type="Proteomes" id="UP000008221"/>
    </source>
</evidence>
<dbReference type="Pfam" id="PF02687">
    <property type="entry name" value="FtsX"/>
    <property type="match status" value="1"/>
</dbReference>
<dbReference type="PANTHER" id="PTHR30572:SF4">
    <property type="entry name" value="ABC TRANSPORTER PERMEASE YTRF"/>
    <property type="match status" value="1"/>
</dbReference>
<dbReference type="KEGG" id="ace:Acel_1627"/>
<reference evidence="11 12" key="1">
    <citation type="journal article" date="2009" name="Genome Res.">
        <title>Complete genome of the cellulolytic thermophile Acidothermus cellulolyticus 11B provides insights into its ecophysiological and evolutionary adaptations.</title>
        <authorList>
            <person name="Barabote R.D."/>
            <person name="Xie G."/>
            <person name="Leu D.H."/>
            <person name="Normand P."/>
            <person name="Necsulea A."/>
            <person name="Daubin V."/>
            <person name="Medigue C."/>
            <person name="Adney W.S."/>
            <person name="Xu X.C."/>
            <person name="Lapidus A."/>
            <person name="Parales R.E."/>
            <person name="Detter C."/>
            <person name="Pujic P."/>
            <person name="Bruce D."/>
            <person name="Lavire C."/>
            <person name="Challacombe J.F."/>
            <person name="Brettin T.S."/>
            <person name="Berry A.M."/>
        </authorList>
    </citation>
    <scope>NUCLEOTIDE SEQUENCE [LARGE SCALE GENOMIC DNA]</scope>
    <source>
        <strain evidence="12">ATCC 43068 / DSM 8971 / 11B</strain>
    </source>
</reference>
<dbReference type="AlphaFoldDB" id="A0LVD9"/>
<evidence type="ECO:0000256" key="8">
    <source>
        <dbReference type="SAM" id="Phobius"/>
    </source>
</evidence>
<feature type="transmembrane region" description="Helical" evidence="8">
    <location>
        <begin position="358"/>
        <end position="381"/>
    </location>
</feature>
<evidence type="ECO:0000256" key="5">
    <source>
        <dbReference type="ARBA" id="ARBA00023136"/>
    </source>
</evidence>
<dbReference type="RefSeq" id="WP_011720462.1">
    <property type="nucleotide sequence ID" value="NC_008578.1"/>
</dbReference>
<feature type="domain" description="MacB-like periplasmic core" evidence="10">
    <location>
        <begin position="32"/>
        <end position="262"/>
    </location>
</feature>
<evidence type="ECO:0000259" key="10">
    <source>
        <dbReference type="Pfam" id="PF12704"/>
    </source>
</evidence>
<comment type="subcellular location">
    <subcellularLocation>
        <location evidence="1">Cell membrane</location>
        <topology evidence="1">Multi-pass membrane protein</topology>
    </subcellularLocation>
</comment>
<keyword evidence="5 8" id="KW-0472">Membrane</keyword>
<dbReference type="InterPro" id="IPR003838">
    <property type="entry name" value="ABC3_permease_C"/>
</dbReference>
<dbReference type="HOGENOM" id="CLU_000604_8_0_11"/>
<dbReference type="FunCoup" id="A0LVD9">
    <property type="interactions" value="1"/>
</dbReference>
<accession>A0LVD9</accession>
<dbReference type="eggNOG" id="COG0577">
    <property type="taxonomic scope" value="Bacteria"/>
</dbReference>
<gene>
    <name evidence="11" type="ordered locus">Acel_1627</name>
</gene>
<dbReference type="InterPro" id="IPR050250">
    <property type="entry name" value="Macrolide_Exporter_MacB"/>
</dbReference>
<evidence type="ECO:0000256" key="4">
    <source>
        <dbReference type="ARBA" id="ARBA00022989"/>
    </source>
</evidence>
<evidence type="ECO:0000259" key="9">
    <source>
        <dbReference type="Pfam" id="PF02687"/>
    </source>
</evidence>
<feature type="region of interest" description="Disordered" evidence="7">
    <location>
        <begin position="88"/>
        <end position="111"/>
    </location>
</feature>
<sequence length="425" mass="43036">MTKPRHGTRSRQILGILREAASSVAARSTRAALTMLGVAVGIGTLVATVGLATTAAAQIDSEFNALLSTLVGVGAVADGGPSTIDTGATTTSAVNSADLTGPHTGTTREDAFPPDAIRRVAQITGVVCATLWYTIDPNASFTTSIIAARLGEVTPARLVAGDENFARTEELSIAGRTDLGVGPTAWLGAGLADHLGITAEQLPIDILISGVPTAVVGIITDAPTAPSLLSSAVISVRSAQERYGNLGRSDMTMLIRTRPGAAYVVAHLAPLAIRPDNPTALAASAPPEPTHLRNQVNTSLNQLLLGLAAVALLVGALGIANMTLVSVLERVAEIGLRRAVGATRLAVATQFIAESGTLGFLGGIVGGCAGLIVVVAVSAAHTWTVTLPAGLPLLGPALGLLVGIAAGGYPAYRASRIPPAQALRR</sequence>
<dbReference type="OrthoDB" id="9780560at2"/>
<dbReference type="GO" id="GO:0022857">
    <property type="term" value="F:transmembrane transporter activity"/>
    <property type="evidence" value="ECO:0007669"/>
    <property type="project" value="TreeGrafter"/>
</dbReference>
<comment type="similarity">
    <text evidence="6">Belongs to the ABC-4 integral membrane protein family.</text>
</comment>
<dbReference type="EMBL" id="CP000481">
    <property type="protein sequence ID" value="ABK53399.1"/>
    <property type="molecule type" value="Genomic_DNA"/>
</dbReference>
<evidence type="ECO:0000256" key="7">
    <source>
        <dbReference type="SAM" id="MobiDB-lite"/>
    </source>
</evidence>
<keyword evidence="4 8" id="KW-1133">Transmembrane helix</keyword>
<protein>
    <recommendedName>
        <fullName evidence="13">ABC3 transporter permease protein domain-containing protein</fullName>
    </recommendedName>
</protein>
<feature type="compositionally biased region" description="Polar residues" evidence="7">
    <location>
        <begin position="88"/>
        <end position="98"/>
    </location>
</feature>
<dbReference type="InterPro" id="IPR025857">
    <property type="entry name" value="MacB_PCD"/>
</dbReference>
<proteinExistence type="inferred from homology"/>
<keyword evidence="12" id="KW-1185">Reference proteome</keyword>
<dbReference type="InParanoid" id="A0LVD9"/>
<dbReference type="Proteomes" id="UP000008221">
    <property type="component" value="Chromosome"/>
</dbReference>
<dbReference type="GO" id="GO:0005886">
    <property type="term" value="C:plasma membrane"/>
    <property type="evidence" value="ECO:0007669"/>
    <property type="project" value="UniProtKB-SubCell"/>
</dbReference>
<evidence type="ECO:0008006" key="13">
    <source>
        <dbReference type="Google" id="ProtNLM"/>
    </source>
</evidence>
<feature type="domain" description="ABC3 transporter permease C-terminal" evidence="9">
    <location>
        <begin position="307"/>
        <end position="419"/>
    </location>
</feature>
<dbReference type="STRING" id="351607.Acel_1627"/>
<keyword evidence="3 8" id="KW-0812">Transmembrane</keyword>